<accession>A0ACB8RLG4</accession>
<organism evidence="1 2">
    <name type="scientific">Auriscalpium vulgare</name>
    <dbReference type="NCBI Taxonomy" id="40419"/>
    <lineage>
        <taxon>Eukaryota</taxon>
        <taxon>Fungi</taxon>
        <taxon>Dikarya</taxon>
        <taxon>Basidiomycota</taxon>
        <taxon>Agaricomycotina</taxon>
        <taxon>Agaricomycetes</taxon>
        <taxon>Russulales</taxon>
        <taxon>Auriscalpiaceae</taxon>
        <taxon>Auriscalpium</taxon>
    </lineage>
</organism>
<keyword evidence="2" id="KW-1185">Reference proteome</keyword>
<dbReference type="EMBL" id="MU275971">
    <property type="protein sequence ID" value="KAI0044804.1"/>
    <property type="molecule type" value="Genomic_DNA"/>
</dbReference>
<feature type="non-terminal residue" evidence="1">
    <location>
        <position position="1"/>
    </location>
</feature>
<evidence type="ECO:0000313" key="1">
    <source>
        <dbReference type="EMBL" id="KAI0044804.1"/>
    </source>
</evidence>
<reference evidence="1" key="2">
    <citation type="journal article" date="2022" name="New Phytol.">
        <title>Evolutionary transition to the ectomycorrhizal habit in the genomes of a hyperdiverse lineage of mushroom-forming fungi.</title>
        <authorList>
            <person name="Looney B."/>
            <person name="Miyauchi S."/>
            <person name="Morin E."/>
            <person name="Drula E."/>
            <person name="Courty P.E."/>
            <person name="Kohler A."/>
            <person name="Kuo A."/>
            <person name="LaButti K."/>
            <person name="Pangilinan J."/>
            <person name="Lipzen A."/>
            <person name="Riley R."/>
            <person name="Andreopoulos W."/>
            <person name="He G."/>
            <person name="Johnson J."/>
            <person name="Nolan M."/>
            <person name="Tritt A."/>
            <person name="Barry K.W."/>
            <person name="Grigoriev I.V."/>
            <person name="Nagy L.G."/>
            <person name="Hibbett D."/>
            <person name="Henrissat B."/>
            <person name="Matheny P.B."/>
            <person name="Labbe J."/>
            <person name="Martin F.M."/>
        </authorList>
    </citation>
    <scope>NUCLEOTIDE SEQUENCE</scope>
    <source>
        <strain evidence="1">FP105234-sp</strain>
    </source>
</reference>
<sequence length="77" mass="8330">AKLPDGATIVPLIFSSDKTLLTNFSGDEAAYPLYLTIGNIAKDVRRIPSCHAHMLVGYLPTPHLGHLNEDLARTLCA</sequence>
<protein>
    <submittedName>
        <fullName evidence="1">Uncharacterized protein</fullName>
    </submittedName>
</protein>
<dbReference type="Proteomes" id="UP000814033">
    <property type="component" value="Unassembled WGS sequence"/>
</dbReference>
<name>A0ACB8RLG4_9AGAM</name>
<comment type="caution">
    <text evidence="1">The sequence shown here is derived from an EMBL/GenBank/DDBJ whole genome shotgun (WGS) entry which is preliminary data.</text>
</comment>
<proteinExistence type="predicted"/>
<reference evidence="1" key="1">
    <citation type="submission" date="2021-02" db="EMBL/GenBank/DDBJ databases">
        <authorList>
            <consortium name="DOE Joint Genome Institute"/>
            <person name="Ahrendt S."/>
            <person name="Looney B.P."/>
            <person name="Miyauchi S."/>
            <person name="Morin E."/>
            <person name="Drula E."/>
            <person name="Courty P.E."/>
            <person name="Chicoki N."/>
            <person name="Fauchery L."/>
            <person name="Kohler A."/>
            <person name="Kuo A."/>
            <person name="Labutti K."/>
            <person name="Pangilinan J."/>
            <person name="Lipzen A."/>
            <person name="Riley R."/>
            <person name="Andreopoulos W."/>
            <person name="He G."/>
            <person name="Johnson J."/>
            <person name="Barry K.W."/>
            <person name="Grigoriev I.V."/>
            <person name="Nagy L."/>
            <person name="Hibbett D."/>
            <person name="Henrissat B."/>
            <person name="Matheny P.B."/>
            <person name="Labbe J."/>
            <person name="Martin F."/>
        </authorList>
    </citation>
    <scope>NUCLEOTIDE SEQUENCE</scope>
    <source>
        <strain evidence="1">FP105234-sp</strain>
    </source>
</reference>
<evidence type="ECO:0000313" key="2">
    <source>
        <dbReference type="Proteomes" id="UP000814033"/>
    </source>
</evidence>
<gene>
    <name evidence="1" type="ORF">FA95DRAFT_1453203</name>
</gene>
<feature type="non-terminal residue" evidence="1">
    <location>
        <position position="77"/>
    </location>
</feature>